<accession>A0A6A2YQR9</accession>
<dbReference type="EMBL" id="VEPZ02001302">
    <property type="protein sequence ID" value="KAE8681720.1"/>
    <property type="molecule type" value="Genomic_DNA"/>
</dbReference>
<dbReference type="Proteomes" id="UP000436088">
    <property type="component" value="Unassembled WGS sequence"/>
</dbReference>
<dbReference type="InterPro" id="IPR007011">
    <property type="entry name" value="LEA_SMP_dom"/>
</dbReference>
<organism evidence="4 5">
    <name type="scientific">Hibiscus syriacus</name>
    <name type="common">Rose of Sharon</name>
    <dbReference type="NCBI Taxonomy" id="106335"/>
    <lineage>
        <taxon>Eukaryota</taxon>
        <taxon>Viridiplantae</taxon>
        <taxon>Streptophyta</taxon>
        <taxon>Embryophyta</taxon>
        <taxon>Tracheophyta</taxon>
        <taxon>Spermatophyta</taxon>
        <taxon>Magnoliopsida</taxon>
        <taxon>eudicotyledons</taxon>
        <taxon>Gunneridae</taxon>
        <taxon>Pentapetalae</taxon>
        <taxon>rosids</taxon>
        <taxon>malvids</taxon>
        <taxon>Malvales</taxon>
        <taxon>Malvaceae</taxon>
        <taxon>Malvoideae</taxon>
        <taxon>Hibiscus</taxon>
    </lineage>
</organism>
<feature type="domain" description="SMP" evidence="3">
    <location>
        <begin position="62"/>
        <end position="93"/>
    </location>
</feature>
<evidence type="ECO:0000256" key="1">
    <source>
        <dbReference type="ARBA" id="ARBA00010733"/>
    </source>
</evidence>
<evidence type="ECO:0000313" key="4">
    <source>
        <dbReference type="EMBL" id="KAE8681720.1"/>
    </source>
</evidence>
<dbReference type="PANTHER" id="PTHR31174">
    <property type="entry name" value="SEED MATURATION FAMILY PROTEIN"/>
    <property type="match status" value="1"/>
</dbReference>
<keyword evidence="5" id="KW-1185">Reference proteome</keyword>
<sequence>MATNDQYVEIIACCRVAFPLVAWDDTTKPSTTYSIPSPMPSATAFPYVLFQIPALGISIHTAMQSAENTVLGHTTKKGPAAAMQSASTGNERASLVSHNQGGHQGVSVIKSNKDDGEVLVTESIGGQVVAEYRQPDVSAVTTTPATLIDPAAEMIATGSSEILPGGIASEAQSAAIRNSQINRSEDRATLSDILADASAILPKDKVVTREDAEKVVAAEVRNKAEMQTTPGGVGDAMAIAARRNQKSTI</sequence>
<evidence type="ECO:0000259" key="3">
    <source>
        <dbReference type="Pfam" id="PF04927"/>
    </source>
</evidence>
<proteinExistence type="inferred from homology"/>
<name>A0A6A2YQR9_HIBSY</name>
<comment type="similarity">
    <text evidence="1">Belongs to the LEA type SMP family.</text>
</comment>
<dbReference type="AlphaFoldDB" id="A0A6A2YQR9"/>
<feature type="domain" description="SMP" evidence="3">
    <location>
        <begin position="189"/>
        <end position="246"/>
    </location>
</feature>
<protein>
    <recommendedName>
        <fullName evidence="3">SMP domain-containing protein</fullName>
    </recommendedName>
</protein>
<gene>
    <name evidence="4" type="ORF">F3Y22_tig00111310pilonHSYRG00064</name>
</gene>
<dbReference type="PANTHER" id="PTHR31174:SF7">
    <property type="entry name" value="LATE EMBRYOGENESIS ABUNDANT PROTEIN 31-RELATED"/>
    <property type="match status" value="1"/>
</dbReference>
<comment type="caution">
    <text evidence="4">The sequence shown here is derived from an EMBL/GenBank/DDBJ whole genome shotgun (WGS) entry which is preliminary data.</text>
</comment>
<reference evidence="4" key="1">
    <citation type="submission" date="2019-09" db="EMBL/GenBank/DDBJ databases">
        <title>Draft genome information of white flower Hibiscus syriacus.</title>
        <authorList>
            <person name="Kim Y.-M."/>
        </authorList>
    </citation>
    <scope>NUCLEOTIDE SEQUENCE [LARGE SCALE GENOMIC DNA]</scope>
    <source>
        <strain evidence="4">YM2019G1</strain>
    </source>
</reference>
<feature type="domain" description="SMP" evidence="3">
    <location>
        <begin position="140"/>
        <end position="180"/>
    </location>
</feature>
<evidence type="ECO:0000256" key="2">
    <source>
        <dbReference type="ARBA" id="ARBA00022737"/>
    </source>
</evidence>
<evidence type="ECO:0000313" key="5">
    <source>
        <dbReference type="Proteomes" id="UP000436088"/>
    </source>
</evidence>
<dbReference type="InterPro" id="IPR042971">
    <property type="entry name" value="LEA_SMP"/>
</dbReference>
<keyword evidence="2" id="KW-0677">Repeat</keyword>
<dbReference type="Pfam" id="PF04927">
    <property type="entry name" value="SMP"/>
    <property type="match status" value="3"/>
</dbReference>